<gene>
    <name evidence="7" type="ORF">VFH_IV152440</name>
</gene>
<evidence type="ECO:0000256" key="2">
    <source>
        <dbReference type="ARBA" id="ARBA00022723"/>
    </source>
</evidence>
<keyword evidence="6" id="KW-0732">Signal</keyword>
<dbReference type="GO" id="GO:0004497">
    <property type="term" value="F:monooxygenase activity"/>
    <property type="evidence" value="ECO:0007669"/>
    <property type="project" value="UniProtKB-KW"/>
</dbReference>
<dbReference type="SUPFAM" id="SSF48264">
    <property type="entry name" value="Cytochrome P450"/>
    <property type="match status" value="1"/>
</dbReference>
<dbReference type="PANTHER" id="PTHR47955:SF15">
    <property type="entry name" value="CYTOCHROME P450 71A2-LIKE"/>
    <property type="match status" value="1"/>
</dbReference>
<dbReference type="GO" id="GO:0005506">
    <property type="term" value="F:iron ion binding"/>
    <property type="evidence" value="ECO:0007669"/>
    <property type="project" value="InterPro"/>
</dbReference>
<keyword evidence="5" id="KW-0503">Monooxygenase</keyword>
<dbReference type="PRINTS" id="PR00463">
    <property type="entry name" value="EP450I"/>
</dbReference>
<dbReference type="InterPro" id="IPR002401">
    <property type="entry name" value="Cyt_P450_E_grp-I"/>
</dbReference>
<keyword evidence="5" id="KW-0560">Oxidoreductase</keyword>
<reference evidence="7 8" key="1">
    <citation type="submission" date="2023-01" db="EMBL/GenBank/DDBJ databases">
        <authorList>
            <person name="Kreplak J."/>
        </authorList>
    </citation>
    <scope>NUCLEOTIDE SEQUENCE [LARGE SCALE GENOMIC DNA]</scope>
</reference>
<feature type="signal peptide" evidence="6">
    <location>
        <begin position="1"/>
        <end position="22"/>
    </location>
</feature>
<evidence type="ECO:0000256" key="3">
    <source>
        <dbReference type="ARBA" id="ARBA00023004"/>
    </source>
</evidence>
<dbReference type="InterPro" id="IPR001128">
    <property type="entry name" value="Cyt_P450"/>
</dbReference>
<dbReference type="AlphaFoldDB" id="A0AAV1AHM3"/>
<feature type="chain" id="PRO_5043393122" evidence="6">
    <location>
        <begin position="23"/>
        <end position="508"/>
    </location>
</feature>
<evidence type="ECO:0000256" key="5">
    <source>
        <dbReference type="RuleBase" id="RU000461"/>
    </source>
</evidence>
<dbReference type="PRINTS" id="PR00385">
    <property type="entry name" value="P450"/>
</dbReference>
<dbReference type="Gene3D" id="1.10.630.10">
    <property type="entry name" value="Cytochrome P450"/>
    <property type="match status" value="1"/>
</dbReference>
<dbReference type="Pfam" id="PF00067">
    <property type="entry name" value="p450"/>
    <property type="match status" value="1"/>
</dbReference>
<dbReference type="PROSITE" id="PS00086">
    <property type="entry name" value="CYTOCHROME_P450"/>
    <property type="match status" value="1"/>
</dbReference>
<evidence type="ECO:0000256" key="1">
    <source>
        <dbReference type="ARBA" id="ARBA00010617"/>
    </source>
</evidence>
<dbReference type="PANTHER" id="PTHR47955">
    <property type="entry name" value="CYTOCHROME P450 FAMILY 71 PROTEIN"/>
    <property type="match status" value="1"/>
</dbReference>
<organism evidence="7 8">
    <name type="scientific">Vicia faba</name>
    <name type="common">Broad bean</name>
    <name type="synonym">Faba vulgaris</name>
    <dbReference type="NCBI Taxonomy" id="3906"/>
    <lineage>
        <taxon>Eukaryota</taxon>
        <taxon>Viridiplantae</taxon>
        <taxon>Streptophyta</taxon>
        <taxon>Embryophyta</taxon>
        <taxon>Tracheophyta</taxon>
        <taxon>Spermatophyta</taxon>
        <taxon>Magnoliopsida</taxon>
        <taxon>eudicotyledons</taxon>
        <taxon>Gunneridae</taxon>
        <taxon>Pentapetalae</taxon>
        <taxon>rosids</taxon>
        <taxon>fabids</taxon>
        <taxon>Fabales</taxon>
        <taxon>Fabaceae</taxon>
        <taxon>Papilionoideae</taxon>
        <taxon>50 kb inversion clade</taxon>
        <taxon>NPAAA clade</taxon>
        <taxon>Hologalegina</taxon>
        <taxon>IRL clade</taxon>
        <taxon>Fabeae</taxon>
        <taxon>Vicia</taxon>
    </lineage>
</organism>
<comment type="cofactor">
    <cofactor evidence="4">
        <name>heme</name>
        <dbReference type="ChEBI" id="CHEBI:30413"/>
    </cofactor>
</comment>
<dbReference type="CDD" id="cd11072">
    <property type="entry name" value="CYP71-like"/>
    <property type="match status" value="1"/>
</dbReference>
<keyword evidence="8" id="KW-1185">Reference proteome</keyword>
<evidence type="ECO:0000313" key="8">
    <source>
        <dbReference type="Proteomes" id="UP001157006"/>
    </source>
</evidence>
<comment type="similarity">
    <text evidence="1 5">Belongs to the cytochrome P450 family.</text>
</comment>
<keyword evidence="2 4" id="KW-0479">Metal-binding</keyword>
<protein>
    <submittedName>
        <fullName evidence="7">Uncharacterized protein</fullName>
    </submittedName>
</protein>
<dbReference type="FunFam" id="1.10.630.10:FF:000011">
    <property type="entry name" value="Cytochrome P450 83B1"/>
    <property type="match status" value="1"/>
</dbReference>
<evidence type="ECO:0000256" key="4">
    <source>
        <dbReference type="PIRSR" id="PIRSR602401-1"/>
    </source>
</evidence>
<proteinExistence type="inferred from homology"/>
<evidence type="ECO:0000313" key="7">
    <source>
        <dbReference type="EMBL" id="CAI8609832.1"/>
    </source>
</evidence>
<feature type="binding site" description="axial binding residue" evidence="4">
    <location>
        <position position="440"/>
    </location>
    <ligand>
        <name>heme</name>
        <dbReference type="ChEBI" id="CHEBI:30413"/>
    </ligand>
    <ligandPart>
        <name>Fe</name>
        <dbReference type="ChEBI" id="CHEBI:18248"/>
    </ligandPart>
</feature>
<keyword evidence="3 4" id="KW-0408">Iron</keyword>
<dbReference type="Proteomes" id="UP001157006">
    <property type="component" value="Chromosome 4"/>
</dbReference>
<accession>A0AAV1AHM3</accession>
<keyword evidence="4 5" id="KW-0349">Heme</keyword>
<dbReference type="GO" id="GO:0016705">
    <property type="term" value="F:oxidoreductase activity, acting on paired donors, with incorporation or reduction of molecular oxygen"/>
    <property type="evidence" value="ECO:0007669"/>
    <property type="project" value="InterPro"/>
</dbReference>
<name>A0AAV1AHM3_VICFA</name>
<sequence>MLLITCSIFLILFMLIKWYSNSTKPKNSPPSPPKFPIIGNLHQLGLFPHRTLQSLAKQYGPFMQIHLGSVPVLVISSPEAASEIMKTHDRVFANRPQTKLYDILLYDCKDVSTAPYGEYWRQIRSISVLHLLSAKRVQSLRAVREQEVGFMVEKMKQCSSASVPVNISQLVSTTINDIVCRVALGRKYSGENGKGFKMLLMDFTELLGTIVVGDYVPWLDWFTHVSGFYARAKRVAKRFDDLLEDVVEDHISKQKEGSDYSSAEEHADFVDVLLWIQRTESLGFPIDRTVIKALLLDMFSAGTDTISTLLEWTMTELLKHPNIMKKLQEEVRSVAYDRTNITEDDLDNMKYLKAVIKETLRLHPPIPLLVPRENRQDIKVKDYNIKAGTRVIINAWAIARDPTYWDQPEDFKPERFLNNEIDVKGNDFQLIPFGAGRRGCPGIVYAMAAGEIVLANLVHRFSWELHRGGAGFETFDMSETFGLTMHRKTPLVAIATYERGTCKTSIII</sequence>
<dbReference type="EMBL" id="OX451739">
    <property type="protein sequence ID" value="CAI8609832.1"/>
    <property type="molecule type" value="Genomic_DNA"/>
</dbReference>
<dbReference type="InterPro" id="IPR036396">
    <property type="entry name" value="Cyt_P450_sf"/>
</dbReference>
<dbReference type="InterPro" id="IPR017972">
    <property type="entry name" value="Cyt_P450_CS"/>
</dbReference>
<dbReference type="GO" id="GO:0020037">
    <property type="term" value="F:heme binding"/>
    <property type="evidence" value="ECO:0007669"/>
    <property type="project" value="InterPro"/>
</dbReference>
<evidence type="ECO:0000256" key="6">
    <source>
        <dbReference type="SAM" id="SignalP"/>
    </source>
</evidence>